<organism evidence="2 3">
    <name type="scientific">Rhipicephalus sanguineus</name>
    <name type="common">Brown dog tick</name>
    <name type="synonym">Ixodes sanguineus</name>
    <dbReference type="NCBI Taxonomy" id="34632"/>
    <lineage>
        <taxon>Eukaryota</taxon>
        <taxon>Metazoa</taxon>
        <taxon>Ecdysozoa</taxon>
        <taxon>Arthropoda</taxon>
        <taxon>Chelicerata</taxon>
        <taxon>Arachnida</taxon>
        <taxon>Acari</taxon>
        <taxon>Parasitiformes</taxon>
        <taxon>Ixodida</taxon>
        <taxon>Ixodoidea</taxon>
        <taxon>Ixodidae</taxon>
        <taxon>Rhipicephalinae</taxon>
        <taxon>Rhipicephalus</taxon>
        <taxon>Rhipicephalus</taxon>
    </lineage>
</organism>
<dbReference type="EMBL" id="JABSTV010001246">
    <property type="protein sequence ID" value="KAH7976740.1"/>
    <property type="molecule type" value="Genomic_DNA"/>
</dbReference>
<proteinExistence type="predicted"/>
<evidence type="ECO:0000256" key="1">
    <source>
        <dbReference type="SAM" id="MobiDB-lite"/>
    </source>
</evidence>
<protein>
    <submittedName>
        <fullName evidence="2">Uncharacterized protein</fullName>
    </submittedName>
</protein>
<sequence>MTPLLPEAETSLHLRNSVTLPSRTSSLGYQERISPADIRNEKLREPLMQHPRLLAQAWDVQGGGHSLLSEVSVNELQIEESIILINDLHIPPAPPPDDIASDFITLVSEVNEAMATSKAEVTDSRQLAMQPEYPSNETGMVLLS</sequence>
<reference evidence="2" key="2">
    <citation type="submission" date="2021-09" db="EMBL/GenBank/DDBJ databases">
        <authorList>
            <person name="Jia N."/>
            <person name="Wang J."/>
            <person name="Shi W."/>
            <person name="Du L."/>
            <person name="Sun Y."/>
            <person name="Zhan W."/>
            <person name="Jiang J."/>
            <person name="Wang Q."/>
            <person name="Zhang B."/>
            <person name="Ji P."/>
            <person name="Sakyi L.B."/>
            <person name="Cui X."/>
            <person name="Yuan T."/>
            <person name="Jiang B."/>
            <person name="Yang W."/>
            <person name="Lam T.T.-Y."/>
            <person name="Chang Q."/>
            <person name="Ding S."/>
            <person name="Wang X."/>
            <person name="Zhu J."/>
            <person name="Ruan X."/>
            <person name="Zhao L."/>
            <person name="Wei J."/>
            <person name="Que T."/>
            <person name="Du C."/>
            <person name="Cheng J."/>
            <person name="Dai P."/>
            <person name="Han X."/>
            <person name="Huang E."/>
            <person name="Gao Y."/>
            <person name="Liu J."/>
            <person name="Shao H."/>
            <person name="Ye R."/>
            <person name="Li L."/>
            <person name="Wei W."/>
            <person name="Wang X."/>
            <person name="Wang C."/>
            <person name="Huo Q."/>
            <person name="Li W."/>
            <person name="Guo W."/>
            <person name="Chen H."/>
            <person name="Chen S."/>
            <person name="Zhou L."/>
            <person name="Zhou L."/>
            <person name="Ni X."/>
            <person name="Tian J."/>
            <person name="Zhou Y."/>
            <person name="Sheng Y."/>
            <person name="Liu T."/>
            <person name="Pan Y."/>
            <person name="Xia L."/>
            <person name="Li J."/>
            <person name="Zhao F."/>
            <person name="Cao W."/>
        </authorList>
    </citation>
    <scope>NUCLEOTIDE SEQUENCE</scope>
    <source>
        <strain evidence="2">Rsan-2018</strain>
        <tissue evidence="2">Larvae</tissue>
    </source>
</reference>
<evidence type="ECO:0000313" key="3">
    <source>
        <dbReference type="Proteomes" id="UP000821837"/>
    </source>
</evidence>
<dbReference type="AlphaFoldDB" id="A0A9D4QFC4"/>
<feature type="region of interest" description="Disordered" evidence="1">
    <location>
        <begin position="125"/>
        <end position="144"/>
    </location>
</feature>
<accession>A0A9D4QFC4</accession>
<name>A0A9D4QFC4_RHISA</name>
<keyword evidence="3" id="KW-1185">Reference proteome</keyword>
<evidence type="ECO:0000313" key="2">
    <source>
        <dbReference type="EMBL" id="KAH7976740.1"/>
    </source>
</evidence>
<dbReference type="Proteomes" id="UP000821837">
    <property type="component" value="Chromosome 10"/>
</dbReference>
<comment type="caution">
    <text evidence="2">The sequence shown here is derived from an EMBL/GenBank/DDBJ whole genome shotgun (WGS) entry which is preliminary data.</text>
</comment>
<gene>
    <name evidence="2" type="ORF">HPB52_018740</name>
</gene>
<reference evidence="2" key="1">
    <citation type="journal article" date="2020" name="Cell">
        <title>Large-Scale Comparative Analyses of Tick Genomes Elucidate Their Genetic Diversity and Vector Capacities.</title>
        <authorList>
            <consortium name="Tick Genome and Microbiome Consortium (TIGMIC)"/>
            <person name="Jia N."/>
            <person name="Wang J."/>
            <person name="Shi W."/>
            <person name="Du L."/>
            <person name="Sun Y."/>
            <person name="Zhan W."/>
            <person name="Jiang J.F."/>
            <person name="Wang Q."/>
            <person name="Zhang B."/>
            <person name="Ji P."/>
            <person name="Bell-Sakyi L."/>
            <person name="Cui X.M."/>
            <person name="Yuan T.T."/>
            <person name="Jiang B.G."/>
            <person name="Yang W.F."/>
            <person name="Lam T.T."/>
            <person name="Chang Q.C."/>
            <person name="Ding S.J."/>
            <person name="Wang X.J."/>
            <person name="Zhu J.G."/>
            <person name="Ruan X.D."/>
            <person name="Zhao L."/>
            <person name="Wei J.T."/>
            <person name="Ye R.Z."/>
            <person name="Que T.C."/>
            <person name="Du C.H."/>
            <person name="Zhou Y.H."/>
            <person name="Cheng J.X."/>
            <person name="Dai P.F."/>
            <person name="Guo W.B."/>
            <person name="Han X.H."/>
            <person name="Huang E.J."/>
            <person name="Li L.F."/>
            <person name="Wei W."/>
            <person name="Gao Y.C."/>
            <person name="Liu J.Z."/>
            <person name="Shao H.Z."/>
            <person name="Wang X."/>
            <person name="Wang C.C."/>
            <person name="Yang T.C."/>
            <person name="Huo Q.B."/>
            <person name="Li W."/>
            <person name="Chen H.Y."/>
            <person name="Chen S.E."/>
            <person name="Zhou L.G."/>
            <person name="Ni X.B."/>
            <person name="Tian J.H."/>
            <person name="Sheng Y."/>
            <person name="Liu T."/>
            <person name="Pan Y.S."/>
            <person name="Xia L.Y."/>
            <person name="Li J."/>
            <person name="Zhao F."/>
            <person name="Cao W.C."/>
        </authorList>
    </citation>
    <scope>NUCLEOTIDE SEQUENCE</scope>
    <source>
        <tissue evidence="2">Larvae</tissue>
    </source>
</reference>